<evidence type="ECO:0000313" key="9">
    <source>
        <dbReference type="EMBL" id="TDV24332.1"/>
    </source>
</evidence>
<proteinExistence type="inferred from homology"/>
<dbReference type="GO" id="GO:0006302">
    <property type="term" value="P:double-strand break repair"/>
    <property type="evidence" value="ECO:0007669"/>
    <property type="project" value="TreeGrafter"/>
</dbReference>
<evidence type="ECO:0000256" key="3">
    <source>
        <dbReference type="ARBA" id="ARBA00022763"/>
    </source>
</evidence>
<organism evidence="9 10">
    <name type="scientific">Mycoplasmopsis mustelae</name>
    <dbReference type="NCBI Taxonomy" id="171289"/>
    <lineage>
        <taxon>Bacteria</taxon>
        <taxon>Bacillati</taxon>
        <taxon>Mycoplasmatota</taxon>
        <taxon>Mycoplasmoidales</taxon>
        <taxon>Metamycoplasmataceae</taxon>
        <taxon>Mycoplasmopsis</taxon>
    </lineage>
</organism>
<sequence length="223" mass="26243">MAEKVIKAVVLRIEQKAENEFLVSFFTLYGYLALFTQGLNKQTSKNRANLQIGALVEIEYFRSRLKNRIGRLKKAHFIHNFDITNAIINLFFLKLVKLFQHLKFPNHLFEIYVKNLSKYNTSNVEKYLTYFYAQATTYFGIKPSFNSCYICGSRKNLIDFSINNGGFICSNHNHQFNQTTEKLQVFWNLYYNLDKYLTTVSEEENQKLQGELKNIIQNAGYYI</sequence>
<dbReference type="OrthoDB" id="404042at2"/>
<evidence type="ECO:0000256" key="7">
    <source>
        <dbReference type="SAM" id="Phobius"/>
    </source>
</evidence>
<keyword evidence="7" id="KW-1133">Transmembrane helix</keyword>
<evidence type="ECO:0000256" key="5">
    <source>
        <dbReference type="ARBA" id="ARBA00023204"/>
    </source>
</evidence>
<comment type="similarity">
    <text evidence="1">Belongs to the RecO family.</text>
</comment>
<dbReference type="RefSeq" id="WP_134110532.1">
    <property type="nucleotide sequence ID" value="NZ_SOCN01000001.1"/>
</dbReference>
<dbReference type="InterPro" id="IPR012340">
    <property type="entry name" value="NA-bd_OB-fold"/>
</dbReference>
<dbReference type="InterPro" id="IPR042242">
    <property type="entry name" value="RecO_C"/>
</dbReference>
<dbReference type="Pfam" id="PF11967">
    <property type="entry name" value="RecO_N"/>
    <property type="match status" value="1"/>
</dbReference>
<dbReference type="EMBL" id="SOCN01000001">
    <property type="protein sequence ID" value="TDV24332.1"/>
    <property type="molecule type" value="Genomic_DNA"/>
</dbReference>
<feature type="transmembrane region" description="Helical" evidence="7">
    <location>
        <begin position="21"/>
        <end position="39"/>
    </location>
</feature>
<keyword evidence="7" id="KW-0472">Membrane</keyword>
<evidence type="ECO:0000256" key="6">
    <source>
        <dbReference type="ARBA" id="ARBA00033409"/>
    </source>
</evidence>
<protein>
    <recommendedName>
        <fullName evidence="2">DNA repair protein RecO</fullName>
    </recommendedName>
    <alternativeName>
        <fullName evidence="6">Recombination protein O</fullName>
    </alternativeName>
</protein>
<dbReference type="GO" id="GO:0043590">
    <property type="term" value="C:bacterial nucleoid"/>
    <property type="evidence" value="ECO:0007669"/>
    <property type="project" value="TreeGrafter"/>
</dbReference>
<keyword evidence="7" id="KW-0812">Transmembrane</keyword>
<evidence type="ECO:0000256" key="4">
    <source>
        <dbReference type="ARBA" id="ARBA00023172"/>
    </source>
</evidence>
<dbReference type="Proteomes" id="UP000295757">
    <property type="component" value="Unassembled WGS sequence"/>
</dbReference>
<feature type="domain" description="DNA replication/recombination mediator RecO N-terminal" evidence="8">
    <location>
        <begin position="1"/>
        <end position="81"/>
    </location>
</feature>
<dbReference type="InterPro" id="IPR022572">
    <property type="entry name" value="DNA_rep/recomb_RecO_N"/>
</dbReference>
<keyword evidence="4" id="KW-0233">DNA recombination</keyword>
<accession>A0A4R7UCZ0</accession>
<evidence type="ECO:0000256" key="2">
    <source>
        <dbReference type="ARBA" id="ARBA00021310"/>
    </source>
</evidence>
<name>A0A4R7UCZ0_9BACT</name>
<keyword evidence="5" id="KW-0234">DNA repair</keyword>
<evidence type="ECO:0000259" key="8">
    <source>
        <dbReference type="Pfam" id="PF11967"/>
    </source>
</evidence>
<dbReference type="PANTHER" id="PTHR33991">
    <property type="entry name" value="DNA REPAIR PROTEIN RECO"/>
    <property type="match status" value="1"/>
</dbReference>
<comment type="caution">
    <text evidence="9">The sequence shown here is derived from an EMBL/GenBank/DDBJ whole genome shotgun (WGS) entry which is preliminary data.</text>
</comment>
<dbReference type="AlphaFoldDB" id="A0A4R7UCZ0"/>
<dbReference type="PANTHER" id="PTHR33991:SF1">
    <property type="entry name" value="DNA REPAIR PROTEIN RECO"/>
    <property type="match status" value="1"/>
</dbReference>
<dbReference type="NCBIfam" id="TIGR00613">
    <property type="entry name" value="reco"/>
    <property type="match status" value="1"/>
</dbReference>
<dbReference type="GO" id="GO:0006310">
    <property type="term" value="P:DNA recombination"/>
    <property type="evidence" value="ECO:0007669"/>
    <property type="project" value="UniProtKB-KW"/>
</dbReference>
<evidence type="ECO:0000313" key="10">
    <source>
        <dbReference type="Proteomes" id="UP000295757"/>
    </source>
</evidence>
<dbReference type="InterPro" id="IPR003717">
    <property type="entry name" value="RecO"/>
</dbReference>
<evidence type="ECO:0000256" key="1">
    <source>
        <dbReference type="ARBA" id="ARBA00007452"/>
    </source>
</evidence>
<dbReference type="InterPro" id="IPR037278">
    <property type="entry name" value="ARFGAP/RecO"/>
</dbReference>
<keyword evidence="3" id="KW-0227">DNA damage</keyword>
<keyword evidence="10" id="KW-1185">Reference proteome</keyword>
<reference evidence="9 10" key="1">
    <citation type="submission" date="2019-03" db="EMBL/GenBank/DDBJ databases">
        <title>Genomic Encyclopedia of Archaeal and Bacterial Type Strains, Phase II (KMG-II): from individual species to whole genera.</title>
        <authorList>
            <person name="Goeker M."/>
        </authorList>
    </citation>
    <scope>NUCLEOTIDE SEQUENCE [LARGE SCALE GENOMIC DNA]</scope>
    <source>
        <strain evidence="9 10">ATCC 35214</strain>
    </source>
</reference>
<dbReference type="SUPFAM" id="SSF57863">
    <property type="entry name" value="ArfGap/RecO-like zinc finger"/>
    <property type="match status" value="1"/>
</dbReference>
<dbReference type="Gene3D" id="2.40.50.140">
    <property type="entry name" value="Nucleic acid-binding proteins"/>
    <property type="match status" value="1"/>
</dbReference>
<gene>
    <name evidence="9" type="ORF">BCF59_0292</name>
</gene>
<dbReference type="Pfam" id="PF02565">
    <property type="entry name" value="RecO_C"/>
    <property type="match status" value="1"/>
</dbReference>
<dbReference type="Gene3D" id="1.20.1440.120">
    <property type="entry name" value="Recombination protein O, C-terminal domain"/>
    <property type="match status" value="1"/>
</dbReference>